<dbReference type="Gene3D" id="3.90.650.10">
    <property type="entry name" value="PurM-like C-terminal domain"/>
    <property type="match status" value="1"/>
</dbReference>
<dbReference type="PANTHER" id="PTHR30303:SF4">
    <property type="entry name" value="HYDROGENASE EXPRESSION_FORMATION PROTEIN HYPE"/>
    <property type="match status" value="1"/>
</dbReference>
<feature type="domain" description="PurM-like N-terminal" evidence="3">
    <location>
        <begin position="62"/>
        <end position="167"/>
    </location>
</feature>
<dbReference type="InterPro" id="IPR010918">
    <property type="entry name" value="PurM-like_C_dom"/>
</dbReference>
<evidence type="ECO:0000259" key="3">
    <source>
        <dbReference type="Pfam" id="PF00586"/>
    </source>
</evidence>
<keyword evidence="6" id="KW-1185">Reference proteome</keyword>
<evidence type="ECO:0000313" key="6">
    <source>
        <dbReference type="Proteomes" id="UP000005710"/>
    </source>
</evidence>
<dbReference type="eggNOG" id="COG0309">
    <property type="taxonomic scope" value="Bacteria"/>
</dbReference>
<dbReference type="CDD" id="cd06061">
    <property type="entry name" value="PurM-like1"/>
    <property type="match status" value="1"/>
</dbReference>
<dbReference type="InterPro" id="IPR016188">
    <property type="entry name" value="PurM-like_N"/>
</dbReference>
<dbReference type="RefSeq" id="WP_006902739.1">
    <property type="nucleotide sequence ID" value="NZ_JH976535.1"/>
</dbReference>
<feature type="domain" description="PurM-like C-terminal" evidence="4">
    <location>
        <begin position="180"/>
        <end position="342"/>
    </location>
</feature>
<feature type="region of interest" description="Disordered" evidence="2">
    <location>
        <begin position="1"/>
        <end position="31"/>
    </location>
</feature>
<organism evidence="5 6">
    <name type="scientific">Thermaerobacter subterraneus DSM 13965</name>
    <dbReference type="NCBI Taxonomy" id="867903"/>
    <lineage>
        <taxon>Bacteria</taxon>
        <taxon>Bacillati</taxon>
        <taxon>Bacillota</taxon>
        <taxon>Clostridia</taxon>
        <taxon>Eubacteriales</taxon>
        <taxon>Clostridiales Family XVII. Incertae Sedis</taxon>
        <taxon>Thermaerobacter</taxon>
    </lineage>
</organism>
<dbReference type="PANTHER" id="PTHR30303">
    <property type="entry name" value="HYDROGENASE ISOENZYMES FORMATION PROTEIN HYPE"/>
    <property type="match status" value="1"/>
</dbReference>
<dbReference type="Pfam" id="PF00586">
    <property type="entry name" value="AIRS"/>
    <property type="match status" value="1"/>
</dbReference>
<dbReference type="STRING" id="867903.ThesuDRAFT_00461"/>
<dbReference type="HOGENOM" id="CLU_041631_0_0_9"/>
<comment type="caution">
    <text evidence="5">The sequence shown here is derived from an EMBL/GenBank/DDBJ whole genome shotgun (WGS) entry which is preliminary data.</text>
</comment>
<protein>
    <submittedName>
        <fullName evidence="5">Hydrogenase maturation factor</fullName>
    </submittedName>
</protein>
<feature type="compositionally biased region" description="Low complexity" evidence="2">
    <location>
        <begin position="10"/>
        <end position="21"/>
    </location>
</feature>
<comment type="similarity">
    <text evidence="1">Belongs to the HypE family.</text>
</comment>
<dbReference type="OrthoDB" id="153904at2"/>
<dbReference type="AlphaFoldDB" id="K6PPB5"/>
<gene>
    <name evidence="5" type="ORF">ThesuDRAFT_00461</name>
</gene>
<dbReference type="Pfam" id="PF02769">
    <property type="entry name" value="AIRS_C"/>
    <property type="match status" value="1"/>
</dbReference>
<evidence type="ECO:0000256" key="2">
    <source>
        <dbReference type="SAM" id="MobiDB-lite"/>
    </source>
</evidence>
<dbReference type="EMBL" id="AENY02000002">
    <property type="protein sequence ID" value="EKP94757.1"/>
    <property type="molecule type" value="Genomic_DNA"/>
</dbReference>
<name>K6PPB5_9FIRM</name>
<dbReference type="InterPro" id="IPR011854">
    <property type="entry name" value="HypE"/>
</dbReference>
<accession>K6PPB5</accession>
<dbReference type="GO" id="GO:0051604">
    <property type="term" value="P:protein maturation"/>
    <property type="evidence" value="ECO:0007669"/>
    <property type="project" value="TreeGrafter"/>
</dbReference>
<sequence length="369" mass="37122">MNQDPTRPQPAAAAPGQPAGPRAGGPGELLPGGKLPAALLKKLVLPRTGMQRREVVLAAAPGEDAAALDLGGDLLVAASDPITGAGHHAGWLVVHVNCNDVAATGAEPVAVLLTILLPPGAPQAMLEELMAGAHAAAREVGCQIAGGHTEVTPGLAQPLVVATALGRTPPSGLMPSGGARPGDVLLLTKWAGLEGTAILAADCRQALRDRGVAEPVLEAAAGLGRWLSIVPEARVAARRGAHAMHDVTEGGVLGAVWEMIAAARQAQGEPVGCVVETDAIPVRDETRVICAAAGIDPLRLIGSGALLVAAPPARAAELQAAWQEAGIPTAAIGRVTGDGRLRRVGPGGQEGELEPPGTDALWAARARLS</sequence>
<evidence type="ECO:0000313" key="5">
    <source>
        <dbReference type="EMBL" id="EKP94757.1"/>
    </source>
</evidence>
<reference evidence="5" key="2">
    <citation type="submission" date="2012-10" db="EMBL/GenBank/DDBJ databases">
        <title>Improved high-quality draft of Thermaerobacter subterraneus C21, DSM 13965.</title>
        <authorList>
            <consortium name="DOE Joint Genome Institute"/>
            <person name="Eisen J."/>
            <person name="Huntemann M."/>
            <person name="Wei C.-L."/>
            <person name="Han J."/>
            <person name="Detter J.C."/>
            <person name="Han C."/>
            <person name="Tapia R."/>
            <person name="Chen A."/>
            <person name="Kyrpides N."/>
            <person name="Mavromatis K."/>
            <person name="Markowitz V."/>
            <person name="Szeto E."/>
            <person name="Ivanova N."/>
            <person name="Mikhailova N."/>
            <person name="Ovchinnikova G."/>
            <person name="Pagani I."/>
            <person name="Pati A."/>
            <person name="Goodwin L."/>
            <person name="Nordberg H.P."/>
            <person name="Cantor M.N."/>
            <person name="Hua S.X."/>
            <person name="Woyke T."/>
            <person name="Eisen J."/>
            <person name="Klenk H.-P."/>
        </authorList>
    </citation>
    <scope>NUCLEOTIDE SEQUENCE [LARGE SCALE GENOMIC DNA]</scope>
    <source>
        <strain evidence="5">DSM 13965</strain>
    </source>
</reference>
<reference evidence="5" key="1">
    <citation type="submission" date="2010-10" db="EMBL/GenBank/DDBJ databases">
        <authorList>
            <consortium name="US DOE Joint Genome Institute (JGI-PGF)"/>
            <person name="Lucas S."/>
            <person name="Copeland A."/>
            <person name="Lapidus A."/>
            <person name="Bruce D."/>
            <person name="Goodwin L."/>
            <person name="Pitluck S."/>
            <person name="Kyrpides N."/>
            <person name="Mavromatis K."/>
            <person name="Detter J.C."/>
            <person name="Han C."/>
            <person name="Land M."/>
            <person name="Hauser L."/>
            <person name="Markowitz V."/>
            <person name="Cheng J.-F."/>
            <person name="Hugenholtz P."/>
            <person name="Woyke T."/>
            <person name="Wu D."/>
            <person name="Pukall R."/>
            <person name="Wahrenburg C."/>
            <person name="Brambilla E."/>
            <person name="Klenk H.-P."/>
            <person name="Eisen J.A."/>
        </authorList>
    </citation>
    <scope>NUCLEOTIDE SEQUENCE [LARGE SCALE GENOMIC DNA]</scope>
    <source>
        <strain evidence="5">DSM 13965</strain>
    </source>
</reference>
<dbReference type="SUPFAM" id="SSF56042">
    <property type="entry name" value="PurM C-terminal domain-like"/>
    <property type="match status" value="1"/>
</dbReference>
<evidence type="ECO:0000256" key="1">
    <source>
        <dbReference type="ARBA" id="ARBA00006243"/>
    </source>
</evidence>
<dbReference type="PIRSF" id="PIRSF005644">
    <property type="entry name" value="Hdrgns_mtr_HypE"/>
    <property type="match status" value="1"/>
</dbReference>
<dbReference type="InterPro" id="IPR036676">
    <property type="entry name" value="PurM-like_C_sf"/>
</dbReference>
<dbReference type="Gene3D" id="3.30.1330.10">
    <property type="entry name" value="PurM-like, N-terminal domain"/>
    <property type="match status" value="1"/>
</dbReference>
<proteinExistence type="inferred from homology"/>
<evidence type="ECO:0000259" key="4">
    <source>
        <dbReference type="Pfam" id="PF02769"/>
    </source>
</evidence>
<dbReference type="SUPFAM" id="SSF55326">
    <property type="entry name" value="PurM N-terminal domain-like"/>
    <property type="match status" value="1"/>
</dbReference>
<dbReference type="InterPro" id="IPR036921">
    <property type="entry name" value="PurM-like_N_sf"/>
</dbReference>
<dbReference type="Proteomes" id="UP000005710">
    <property type="component" value="Unassembled WGS sequence"/>
</dbReference>